<gene>
    <name evidence="1" type="ORF">CFB84_41655</name>
</gene>
<organism evidence="1 2">
    <name type="scientific">Burkholderia aenigmatica</name>
    <dbReference type="NCBI Taxonomy" id="2015348"/>
    <lineage>
        <taxon>Bacteria</taxon>
        <taxon>Pseudomonadati</taxon>
        <taxon>Pseudomonadota</taxon>
        <taxon>Betaproteobacteria</taxon>
        <taxon>Burkholderiales</taxon>
        <taxon>Burkholderiaceae</taxon>
        <taxon>Burkholderia</taxon>
        <taxon>Burkholderia cepacia complex</taxon>
    </lineage>
</organism>
<dbReference type="EMBL" id="NKFA01000042">
    <property type="protein sequence ID" value="OXI31905.1"/>
    <property type="molecule type" value="Genomic_DNA"/>
</dbReference>
<name>A0A228HPR4_9BURK</name>
<dbReference type="InterPro" id="IPR022283">
    <property type="entry name" value="PRTRC_protein-F"/>
</dbReference>
<evidence type="ECO:0000313" key="2">
    <source>
        <dbReference type="Proteomes" id="UP000214600"/>
    </source>
</evidence>
<proteinExistence type="predicted"/>
<sequence length="380" mass="43057">MFFDPALPDSNIAAGSAVLWQPPRAAPARRRPAADLLTLPSFSTEVPQAVRLKWREDVNLSDLVLKHFQYGPLRAGDVHDPADAGDAFQQAFHAWTQRQYGRLSRLRFAPQLFDAHAVRDVLDGLGNGNNDDDPTPLFFGFGLEDEWVYSLEGAIETLRSAHPLLFRTVMATLHRASARTMFIRLPDWFMYEFSCWYWDGDPNISDKDADEALKERFEDDTETRSAYLPSVVRPQLCPDDADPCVFGGGKWRERRALTAPELLRLRARSTGMHRRVCTEVLKLRALMRRSRTRDLFHVSYAANPVYALCSVIVEDNQFVGDLLDCHFDNEAQSGDATTYSGFSRLASTPKAIRRQYADLALAFRILTHLDRLLALVSHPT</sequence>
<evidence type="ECO:0008006" key="3">
    <source>
        <dbReference type="Google" id="ProtNLM"/>
    </source>
</evidence>
<reference evidence="1 2" key="2">
    <citation type="submission" date="2017-08" db="EMBL/GenBank/DDBJ databases">
        <title>WGS of novel Burkholderia cepaca complex species.</title>
        <authorList>
            <person name="Lipuma J."/>
            <person name="Spilker T."/>
        </authorList>
    </citation>
    <scope>NUCLEOTIDE SEQUENCE [LARGE SCALE GENOMIC DNA]</scope>
    <source>
        <strain evidence="1 2">AU17325</strain>
    </source>
</reference>
<dbReference type="AlphaFoldDB" id="A0A228HPR4"/>
<reference evidence="2" key="1">
    <citation type="submission" date="2017-06" db="EMBL/GenBank/DDBJ databases">
        <authorList>
            <person name="LiPuma J."/>
            <person name="Spilker T."/>
        </authorList>
    </citation>
    <scope>NUCLEOTIDE SEQUENCE [LARGE SCALE GENOMIC DNA]</scope>
    <source>
        <strain evidence="2">AU17325</strain>
    </source>
</reference>
<dbReference type="Proteomes" id="UP000214600">
    <property type="component" value="Unassembled WGS sequence"/>
</dbReference>
<comment type="caution">
    <text evidence="1">The sequence shown here is derived from an EMBL/GenBank/DDBJ whole genome shotgun (WGS) entry which is preliminary data.</text>
</comment>
<dbReference type="NCBIfam" id="TIGR03742">
    <property type="entry name" value="PRTRC_F"/>
    <property type="match status" value="1"/>
</dbReference>
<evidence type="ECO:0000313" key="1">
    <source>
        <dbReference type="EMBL" id="OXI31905.1"/>
    </source>
</evidence>
<protein>
    <recommendedName>
        <fullName evidence="3">PRTRC system protein F</fullName>
    </recommendedName>
</protein>
<dbReference type="RefSeq" id="WP_059888811.1">
    <property type="nucleotide sequence ID" value="NZ_CP091649.1"/>
</dbReference>
<dbReference type="Pfam" id="PF14456">
    <property type="entry name" value="alpha-hel2"/>
    <property type="match status" value="1"/>
</dbReference>
<dbReference type="OrthoDB" id="9032601at2"/>
<accession>A0A228HPR4</accession>